<dbReference type="EMBL" id="JBHSPA010000023">
    <property type="protein sequence ID" value="MFC5826136.1"/>
    <property type="molecule type" value="Genomic_DNA"/>
</dbReference>
<reference evidence="3" key="1">
    <citation type="journal article" date="2019" name="Int. J. Syst. Evol. Microbiol.">
        <title>The Global Catalogue of Microorganisms (GCM) 10K type strain sequencing project: providing services to taxonomists for standard genome sequencing and annotation.</title>
        <authorList>
            <consortium name="The Broad Institute Genomics Platform"/>
            <consortium name="The Broad Institute Genome Sequencing Center for Infectious Disease"/>
            <person name="Wu L."/>
            <person name="Ma J."/>
        </authorList>
    </citation>
    <scope>NUCLEOTIDE SEQUENCE [LARGE SCALE GENOMIC DNA]</scope>
    <source>
        <strain evidence="3">CCUG 53903</strain>
    </source>
</reference>
<keyword evidence="1" id="KW-0812">Transmembrane</keyword>
<dbReference type="Proteomes" id="UP001596058">
    <property type="component" value="Unassembled WGS sequence"/>
</dbReference>
<accession>A0ABW1CNS4</accession>
<sequence length="225" mass="25108">MNDFTLGVVSSMAATVLSVAVGWVLSARARDWAVAALSRYSGLGVRKLHRQQRQAADDLAADLARARWVGVLTGRGNELTRDAFLPIWSGAVRPLDAVRVLLPDPRPGSWLVRREESLRRFDRGLRPGMLQEQVRNNAEYVREAAQHLDVVELRFYDLPNLYRIILTDEVAYITLYGETEHGRNSPCVVARPPGLLYGLALRIFTSTWETSGPACTSVRNVNHDG</sequence>
<comment type="caution">
    <text evidence="2">The sequence shown here is derived from an EMBL/GenBank/DDBJ whole genome shotgun (WGS) entry which is preliminary data.</text>
</comment>
<evidence type="ECO:0000313" key="2">
    <source>
        <dbReference type="EMBL" id="MFC5826136.1"/>
    </source>
</evidence>
<keyword evidence="1" id="KW-1133">Transmembrane helix</keyword>
<feature type="transmembrane region" description="Helical" evidence="1">
    <location>
        <begin position="6"/>
        <end position="25"/>
    </location>
</feature>
<protein>
    <submittedName>
        <fullName evidence="2">Uncharacterized protein</fullName>
    </submittedName>
</protein>
<evidence type="ECO:0000313" key="3">
    <source>
        <dbReference type="Proteomes" id="UP001596058"/>
    </source>
</evidence>
<dbReference type="RefSeq" id="WP_379515641.1">
    <property type="nucleotide sequence ID" value="NZ_JBHSPA010000023.1"/>
</dbReference>
<organism evidence="2 3">
    <name type="scientific">Nonomuraea insulae</name>
    <dbReference type="NCBI Taxonomy" id="1616787"/>
    <lineage>
        <taxon>Bacteria</taxon>
        <taxon>Bacillati</taxon>
        <taxon>Actinomycetota</taxon>
        <taxon>Actinomycetes</taxon>
        <taxon>Streptosporangiales</taxon>
        <taxon>Streptosporangiaceae</taxon>
        <taxon>Nonomuraea</taxon>
    </lineage>
</organism>
<evidence type="ECO:0000256" key="1">
    <source>
        <dbReference type="SAM" id="Phobius"/>
    </source>
</evidence>
<name>A0ABW1CNS4_9ACTN</name>
<keyword evidence="1" id="KW-0472">Membrane</keyword>
<proteinExistence type="predicted"/>
<gene>
    <name evidence="2" type="ORF">ACFPZ3_19895</name>
</gene>
<keyword evidence="3" id="KW-1185">Reference proteome</keyword>